<gene>
    <name evidence="11" type="ORF">J2T57_001103</name>
</gene>
<dbReference type="Proteomes" id="UP001205843">
    <property type="component" value="Unassembled WGS sequence"/>
</dbReference>
<dbReference type="InterPro" id="IPR006026">
    <property type="entry name" value="Peptidase_Metallo"/>
</dbReference>
<dbReference type="RefSeq" id="WP_253475432.1">
    <property type="nucleotide sequence ID" value="NZ_JALJXV010000002.1"/>
</dbReference>
<keyword evidence="4" id="KW-0479">Metal-binding</keyword>
<dbReference type="Pfam" id="PF00413">
    <property type="entry name" value="Peptidase_M10"/>
    <property type="match status" value="1"/>
</dbReference>
<evidence type="ECO:0000256" key="8">
    <source>
        <dbReference type="ARBA" id="ARBA00023049"/>
    </source>
</evidence>
<comment type="caution">
    <text evidence="11">The sequence shown here is derived from an EMBL/GenBank/DDBJ whole genome shotgun (WGS) entry which is preliminary data.</text>
</comment>
<comment type="cofactor">
    <cofactor evidence="1">
        <name>Zn(2+)</name>
        <dbReference type="ChEBI" id="CHEBI:29105"/>
    </cofactor>
</comment>
<dbReference type="GO" id="GO:0030574">
    <property type="term" value="P:collagen catabolic process"/>
    <property type="evidence" value="ECO:0007669"/>
    <property type="project" value="TreeGrafter"/>
</dbReference>
<dbReference type="InterPro" id="IPR001818">
    <property type="entry name" value="Pept_M10_metallopeptidase"/>
</dbReference>
<keyword evidence="12" id="KW-1185">Reference proteome</keyword>
<keyword evidence="8" id="KW-0482">Metalloprotease</keyword>
<evidence type="ECO:0000256" key="3">
    <source>
        <dbReference type="ARBA" id="ARBA00022670"/>
    </source>
</evidence>
<dbReference type="AlphaFoldDB" id="A0AAE3G1U3"/>
<dbReference type="GO" id="GO:0031012">
    <property type="term" value="C:extracellular matrix"/>
    <property type="evidence" value="ECO:0007669"/>
    <property type="project" value="InterPro"/>
</dbReference>
<evidence type="ECO:0000256" key="9">
    <source>
        <dbReference type="SAM" id="SignalP"/>
    </source>
</evidence>
<keyword evidence="7" id="KW-0862">Zinc</keyword>
<evidence type="ECO:0000259" key="10">
    <source>
        <dbReference type="SMART" id="SM00235"/>
    </source>
</evidence>
<evidence type="ECO:0000313" key="12">
    <source>
        <dbReference type="Proteomes" id="UP001205843"/>
    </source>
</evidence>
<dbReference type="GO" id="GO:0030198">
    <property type="term" value="P:extracellular matrix organization"/>
    <property type="evidence" value="ECO:0007669"/>
    <property type="project" value="TreeGrafter"/>
</dbReference>
<feature type="signal peptide" evidence="9">
    <location>
        <begin position="1"/>
        <end position="28"/>
    </location>
</feature>
<dbReference type="EMBL" id="JALJXV010000002">
    <property type="protein sequence ID" value="MCP1674004.1"/>
    <property type="molecule type" value="Genomic_DNA"/>
</dbReference>
<protein>
    <recommendedName>
        <fullName evidence="10">Peptidase metallopeptidase domain-containing protein</fullName>
    </recommendedName>
</protein>
<sequence>MRRFVWNPVRLVLGALFFTCALTGVATASEDDERFRLLKFDSHPVKWGDAALGTGAHVTYAFAQTELRFDDARNCRSLVPMHGLAARSRISSTRLIEETIAAFRAWEEVADIRFEPVADASQADIVIGAQARPFGRAFADVAYTSVSDNGVKAIERSLVCLNPDVPWKVGFDGDVDVYDFRYTMIHEIGHAIGLDHPGPTGQIMAFAYNEAFRELQAGDIRGAVTLYGASIERLASTDASSRP</sequence>
<keyword evidence="5 9" id="KW-0732">Signal</keyword>
<dbReference type="Gene3D" id="3.40.390.10">
    <property type="entry name" value="Collagenase (Catalytic Domain)"/>
    <property type="match status" value="1"/>
</dbReference>
<dbReference type="SUPFAM" id="SSF55486">
    <property type="entry name" value="Metalloproteases ('zincins'), catalytic domain"/>
    <property type="match status" value="1"/>
</dbReference>
<proteinExistence type="inferred from homology"/>
<dbReference type="PANTHER" id="PTHR10201:SF291">
    <property type="entry name" value="MATRIX METALLOPROTEINASE 1, ISOFORM C-RELATED"/>
    <property type="match status" value="1"/>
</dbReference>
<evidence type="ECO:0000256" key="2">
    <source>
        <dbReference type="ARBA" id="ARBA00010370"/>
    </source>
</evidence>
<dbReference type="PANTHER" id="PTHR10201">
    <property type="entry name" value="MATRIX METALLOPROTEINASE"/>
    <property type="match status" value="1"/>
</dbReference>
<evidence type="ECO:0000256" key="4">
    <source>
        <dbReference type="ARBA" id="ARBA00022723"/>
    </source>
</evidence>
<keyword evidence="3" id="KW-0645">Protease</keyword>
<keyword evidence="6" id="KW-0378">Hydrolase</keyword>
<evidence type="ECO:0000256" key="5">
    <source>
        <dbReference type="ARBA" id="ARBA00022729"/>
    </source>
</evidence>
<dbReference type="GO" id="GO:0006508">
    <property type="term" value="P:proteolysis"/>
    <property type="evidence" value="ECO:0007669"/>
    <property type="project" value="UniProtKB-KW"/>
</dbReference>
<dbReference type="GO" id="GO:0008270">
    <property type="term" value="F:zinc ion binding"/>
    <property type="evidence" value="ECO:0007669"/>
    <property type="project" value="InterPro"/>
</dbReference>
<evidence type="ECO:0000256" key="7">
    <source>
        <dbReference type="ARBA" id="ARBA00022833"/>
    </source>
</evidence>
<evidence type="ECO:0000256" key="6">
    <source>
        <dbReference type="ARBA" id="ARBA00022801"/>
    </source>
</evidence>
<name>A0AAE3G1U3_9GAMM</name>
<feature type="chain" id="PRO_5041975998" description="Peptidase metallopeptidase domain-containing protein" evidence="9">
    <location>
        <begin position="29"/>
        <end position="243"/>
    </location>
</feature>
<dbReference type="GO" id="GO:0004222">
    <property type="term" value="F:metalloendopeptidase activity"/>
    <property type="evidence" value="ECO:0007669"/>
    <property type="project" value="InterPro"/>
</dbReference>
<dbReference type="InterPro" id="IPR024079">
    <property type="entry name" value="MetalloPept_cat_dom_sf"/>
</dbReference>
<organism evidence="11 12">
    <name type="scientific">Natronocella acetinitrilica</name>
    <dbReference type="NCBI Taxonomy" id="414046"/>
    <lineage>
        <taxon>Bacteria</taxon>
        <taxon>Pseudomonadati</taxon>
        <taxon>Pseudomonadota</taxon>
        <taxon>Gammaproteobacteria</taxon>
        <taxon>Chromatiales</taxon>
        <taxon>Ectothiorhodospiraceae</taxon>
        <taxon>Natronocella</taxon>
    </lineage>
</organism>
<dbReference type="InterPro" id="IPR021190">
    <property type="entry name" value="Pept_M10A"/>
</dbReference>
<evidence type="ECO:0000313" key="11">
    <source>
        <dbReference type="EMBL" id="MCP1674004.1"/>
    </source>
</evidence>
<feature type="domain" description="Peptidase metallopeptidase" evidence="10">
    <location>
        <begin position="65"/>
        <end position="229"/>
    </location>
</feature>
<dbReference type="SMART" id="SM00235">
    <property type="entry name" value="ZnMc"/>
    <property type="match status" value="1"/>
</dbReference>
<comment type="similarity">
    <text evidence="2">Belongs to the peptidase M10A family.</text>
</comment>
<reference evidence="11" key="1">
    <citation type="submission" date="2022-03" db="EMBL/GenBank/DDBJ databases">
        <title>Genomic Encyclopedia of Type Strains, Phase III (KMG-III): the genomes of soil and plant-associated and newly described type strains.</title>
        <authorList>
            <person name="Whitman W."/>
        </authorList>
    </citation>
    <scope>NUCLEOTIDE SEQUENCE</scope>
    <source>
        <strain evidence="11">ANL 6-2</strain>
    </source>
</reference>
<dbReference type="PRINTS" id="PR00138">
    <property type="entry name" value="MATRIXIN"/>
</dbReference>
<accession>A0AAE3G1U3</accession>
<evidence type="ECO:0000256" key="1">
    <source>
        <dbReference type="ARBA" id="ARBA00001947"/>
    </source>
</evidence>